<evidence type="ECO:0000313" key="2">
    <source>
        <dbReference type="Proteomes" id="UP001501612"/>
    </source>
</evidence>
<dbReference type="Proteomes" id="UP001501612">
    <property type="component" value="Unassembled WGS sequence"/>
</dbReference>
<keyword evidence="2" id="KW-1185">Reference proteome</keyword>
<sequence>MRRTVVGVRTCDLCGRTAADAAAALTWTTSVERGRRRAYCDVCSREHLRSLEGKLDAEHF</sequence>
<reference evidence="1 2" key="1">
    <citation type="journal article" date="2019" name="Int. J. Syst. Evol. Microbiol.">
        <title>The Global Catalogue of Microorganisms (GCM) 10K type strain sequencing project: providing services to taxonomists for standard genome sequencing and annotation.</title>
        <authorList>
            <consortium name="The Broad Institute Genomics Platform"/>
            <consortium name="The Broad Institute Genome Sequencing Center for Infectious Disease"/>
            <person name="Wu L."/>
            <person name="Ma J."/>
        </authorList>
    </citation>
    <scope>NUCLEOTIDE SEQUENCE [LARGE SCALE GENOMIC DNA]</scope>
    <source>
        <strain evidence="1 2">JCM 14046</strain>
    </source>
</reference>
<evidence type="ECO:0008006" key="3">
    <source>
        <dbReference type="Google" id="ProtNLM"/>
    </source>
</evidence>
<proteinExistence type="predicted"/>
<accession>A0ABN2PSY3</accession>
<evidence type="ECO:0000313" key="1">
    <source>
        <dbReference type="EMBL" id="GAA1931624.1"/>
    </source>
</evidence>
<comment type="caution">
    <text evidence="1">The sequence shown here is derived from an EMBL/GenBank/DDBJ whole genome shotgun (WGS) entry which is preliminary data.</text>
</comment>
<name>A0ABN2PSY3_9ACTN</name>
<protein>
    <recommendedName>
        <fullName evidence="3">Small CPxCG-related zinc finger protein</fullName>
    </recommendedName>
</protein>
<organism evidence="1 2">
    <name type="scientific">Nocardioides lentus</name>
    <dbReference type="NCBI Taxonomy" id="338077"/>
    <lineage>
        <taxon>Bacteria</taxon>
        <taxon>Bacillati</taxon>
        <taxon>Actinomycetota</taxon>
        <taxon>Actinomycetes</taxon>
        <taxon>Propionibacteriales</taxon>
        <taxon>Nocardioidaceae</taxon>
        <taxon>Nocardioides</taxon>
    </lineage>
</organism>
<dbReference type="EMBL" id="BAAAMY010000014">
    <property type="protein sequence ID" value="GAA1931624.1"/>
    <property type="molecule type" value="Genomic_DNA"/>
</dbReference>
<gene>
    <name evidence="1" type="ORF">GCM10009737_37000</name>
</gene>